<protein>
    <submittedName>
        <fullName evidence="5">Helix-turn-helix domain-containing protein</fullName>
    </submittedName>
</protein>
<dbReference type="PANTHER" id="PTHR43280">
    <property type="entry name" value="ARAC-FAMILY TRANSCRIPTIONAL REGULATOR"/>
    <property type="match status" value="1"/>
</dbReference>
<dbReference type="AlphaFoldDB" id="A0A4S4BYQ8"/>
<organism evidence="5 6">
    <name type="scientific">Cohnella fermenti</name>
    <dbReference type="NCBI Taxonomy" id="2565925"/>
    <lineage>
        <taxon>Bacteria</taxon>
        <taxon>Bacillati</taxon>
        <taxon>Bacillota</taxon>
        <taxon>Bacilli</taxon>
        <taxon>Bacillales</taxon>
        <taxon>Paenibacillaceae</taxon>
        <taxon>Cohnella</taxon>
    </lineage>
</organism>
<evidence type="ECO:0000313" key="6">
    <source>
        <dbReference type="Proteomes" id="UP000310636"/>
    </source>
</evidence>
<dbReference type="Proteomes" id="UP000310636">
    <property type="component" value="Unassembled WGS sequence"/>
</dbReference>
<sequence>MELLQFTIPPLPHYIGSGYTVGEIGDRHVSRKNIGVFDLLFVTEGCLFVGEEEREYEVSAGHALILRPDCSHYGSKGCEVRTNYVWLHFQTTGSWRPLDSSESPESGDPASYWDNFDAYETQTFPLVLPQFAKVSHAGKAQDVIDRLIGLEPLAHRSATRFEQHAAFQQLIGYLAESVEPHRPSQGRRCAEQAAAYLRENYRREITAKEIGESLSFHPVYIARCMQQEYNCSPMEYLLRYRIEQSKRLLLQTDLTVSRIAEETGFNQAAYFSSCFTKIVGMSPRTYRKQYF</sequence>
<keyword evidence="6" id="KW-1185">Reference proteome</keyword>
<dbReference type="Pfam" id="PF12833">
    <property type="entry name" value="HTH_18"/>
    <property type="match status" value="1"/>
</dbReference>
<evidence type="ECO:0000256" key="2">
    <source>
        <dbReference type="ARBA" id="ARBA00023125"/>
    </source>
</evidence>
<evidence type="ECO:0000256" key="3">
    <source>
        <dbReference type="ARBA" id="ARBA00023163"/>
    </source>
</evidence>
<dbReference type="InterPro" id="IPR003313">
    <property type="entry name" value="AraC-bd"/>
</dbReference>
<dbReference type="PRINTS" id="PR00032">
    <property type="entry name" value="HTHARAC"/>
</dbReference>
<reference evidence="5 6" key="1">
    <citation type="submission" date="2019-04" db="EMBL/GenBank/DDBJ databases">
        <title>Cohnella sp. nov. isolated from preserved vegetables.</title>
        <authorList>
            <person name="Lin S.-Y."/>
            <person name="Hung M.-H."/>
            <person name="Young C.-C."/>
        </authorList>
    </citation>
    <scope>NUCLEOTIDE SEQUENCE [LARGE SCALE GENOMIC DNA]</scope>
    <source>
        <strain evidence="5 6">CC-MHH1044</strain>
    </source>
</reference>
<dbReference type="PROSITE" id="PS00041">
    <property type="entry name" value="HTH_ARAC_FAMILY_1"/>
    <property type="match status" value="1"/>
</dbReference>
<proteinExistence type="predicted"/>
<dbReference type="InterPro" id="IPR009057">
    <property type="entry name" value="Homeodomain-like_sf"/>
</dbReference>
<dbReference type="GO" id="GO:0003700">
    <property type="term" value="F:DNA-binding transcription factor activity"/>
    <property type="evidence" value="ECO:0007669"/>
    <property type="project" value="InterPro"/>
</dbReference>
<dbReference type="Gene3D" id="1.10.10.60">
    <property type="entry name" value="Homeodomain-like"/>
    <property type="match status" value="2"/>
</dbReference>
<dbReference type="InterPro" id="IPR037923">
    <property type="entry name" value="HTH-like"/>
</dbReference>
<evidence type="ECO:0000256" key="1">
    <source>
        <dbReference type="ARBA" id="ARBA00023015"/>
    </source>
</evidence>
<keyword evidence="2" id="KW-0238">DNA-binding</keyword>
<accession>A0A4S4BYQ8</accession>
<comment type="caution">
    <text evidence="5">The sequence shown here is derived from an EMBL/GenBank/DDBJ whole genome shotgun (WGS) entry which is preliminary data.</text>
</comment>
<feature type="domain" description="HTH araC/xylS-type" evidence="4">
    <location>
        <begin position="191"/>
        <end position="289"/>
    </location>
</feature>
<dbReference type="InterPro" id="IPR018062">
    <property type="entry name" value="HTH_AraC-typ_CS"/>
</dbReference>
<keyword evidence="3" id="KW-0804">Transcription</keyword>
<dbReference type="PROSITE" id="PS01124">
    <property type="entry name" value="HTH_ARAC_FAMILY_2"/>
    <property type="match status" value="1"/>
</dbReference>
<dbReference type="GO" id="GO:0043565">
    <property type="term" value="F:sequence-specific DNA binding"/>
    <property type="evidence" value="ECO:0007669"/>
    <property type="project" value="InterPro"/>
</dbReference>
<evidence type="ECO:0000313" key="5">
    <source>
        <dbReference type="EMBL" id="THF79872.1"/>
    </source>
</evidence>
<dbReference type="PANTHER" id="PTHR43280:SF2">
    <property type="entry name" value="HTH-TYPE TRANSCRIPTIONAL REGULATOR EXSA"/>
    <property type="match status" value="1"/>
</dbReference>
<name>A0A4S4BYQ8_9BACL</name>
<dbReference type="SUPFAM" id="SSF46689">
    <property type="entry name" value="Homeodomain-like"/>
    <property type="match status" value="2"/>
</dbReference>
<dbReference type="InterPro" id="IPR020449">
    <property type="entry name" value="Tscrpt_reg_AraC-type_HTH"/>
</dbReference>
<dbReference type="EMBL" id="SSOB01000012">
    <property type="protein sequence ID" value="THF79872.1"/>
    <property type="molecule type" value="Genomic_DNA"/>
</dbReference>
<dbReference type="SUPFAM" id="SSF51215">
    <property type="entry name" value="Regulatory protein AraC"/>
    <property type="match status" value="1"/>
</dbReference>
<dbReference type="OrthoDB" id="192171at2"/>
<dbReference type="Pfam" id="PF02311">
    <property type="entry name" value="AraC_binding"/>
    <property type="match status" value="1"/>
</dbReference>
<dbReference type="InterPro" id="IPR018060">
    <property type="entry name" value="HTH_AraC"/>
</dbReference>
<evidence type="ECO:0000259" key="4">
    <source>
        <dbReference type="PROSITE" id="PS01124"/>
    </source>
</evidence>
<dbReference type="SMART" id="SM00342">
    <property type="entry name" value="HTH_ARAC"/>
    <property type="match status" value="1"/>
</dbReference>
<keyword evidence="1" id="KW-0805">Transcription regulation</keyword>
<gene>
    <name evidence="5" type="ORF">E6C55_11080</name>
</gene>
<dbReference type="RefSeq" id="WP_136369860.1">
    <property type="nucleotide sequence ID" value="NZ_SSOB01000012.1"/>
</dbReference>